<reference evidence="1" key="2">
    <citation type="journal article" date="2015" name="Fish Shellfish Immunol.">
        <title>Early steps in the European eel (Anguilla anguilla)-Vibrio vulnificus interaction in the gills: Role of the RtxA13 toxin.</title>
        <authorList>
            <person name="Callol A."/>
            <person name="Pajuelo D."/>
            <person name="Ebbesson L."/>
            <person name="Teles M."/>
            <person name="MacKenzie S."/>
            <person name="Amaro C."/>
        </authorList>
    </citation>
    <scope>NUCLEOTIDE SEQUENCE</scope>
</reference>
<evidence type="ECO:0000313" key="1">
    <source>
        <dbReference type="EMBL" id="JAH21781.1"/>
    </source>
</evidence>
<organism evidence="1">
    <name type="scientific">Anguilla anguilla</name>
    <name type="common">European freshwater eel</name>
    <name type="synonym">Muraena anguilla</name>
    <dbReference type="NCBI Taxonomy" id="7936"/>
    <lineage>
        <taxon>Eukaryota</taxon>
        <taxon>Metazoa</taxon>
        <taxon>Chordata</taxon>
        <taxon>Craniata</taxon>
        <taxon>Vertebrata</taxon>
        <taxon>Euteleostomi</taxon>
        <taxon>Actinopterygii</taxon>
        <taxon>Neopterygii</taxon>
        <taxon>Teleostei</taxon>
        <taxon>Anguilliformes</taxon>
        <taxon>Anguillidae</taxon>
        <taxon>Anguilla</taxon>
    </lineage>
</organism>
<reference evidence="1" key="1">
    <citation type="submission" date="2014-11" db="EMBL/GenBank/DDBJ databases">
        <authorList>
            <person name="Amaro Gonzalez C."/>
        </authorList>
    </citation>
    <scope>NUCLEOTIDE SEQUENCE</scope>
</reference>
<proteinExistence type="predicted"/>
<accession>A0A0E9QXY7</accession>
<dbReference type="EMBL" id="GBXM01086796">
    <property type="protein sequence ID" value="JAH21781.1"/>
    <property type="molecule type" value="Transcribed_RNA"/>
</dbReference>
<name>A0A0E9QXY7_ANGAN</name>
<protein>
    <submittedName>
        <fullName evidence="1">Uncharacterized protein</fullName>
    </submittedName>
</protein>
<sequence length="9" mass="1043">MFSQCCVLI</sequence>